<feature type="compositionally biased region" description="Basic and acidic residues" evidence="1">
    <location>
        <begin position="168"/>
        <end position="186"/>
    </location>
</feature>
<reference evidence="3 4" key="1">
    <citation type="submission" date="2014-02" db="EMBL/GenBank/DDBJ databases">
        <authorList>
            <person name="Sibley D."/>
            <person name="Venepally P."/>
            <person name="Karamycheva S."/>
            <person name="Hadjithomas M."/>
            <person name="Khan A."/>
            <person name="Brunk B."/>
            <person name="Roos D."/>
            <person name="Caler E."/>
            <person name="Lorenzi H."/>
        </authorList>
    </citation>
    <scope>NUCLEOTIDE SEQUENCE [LARGE SCALE GENOMIC DNA]</scope>
    <source>
        <strain evidence="3 4">GAB2-2007-GAL-DOM2</strain>
    </source>
</reference>
<dbReference type="OrthoDB" id="10637749at2759"/>
<feature type="compositionally biased region" description="Low complexity" evidence="1">
    <location>
        <begin position="61"/>
        <end position="96"/>
    </location>
</feature>
<evidence type="ECO:0008006" key="5">
    <source>
        <dbReference type="Google" id="ProtNLM"/>
    </source>
</evidence>
<dbReference type="EMBL" id="AHZU02001269">
    <property type="protein sequence ID" value="KFG34160.1"/>
    <property type="molecule type" value="Genomic_DNA"/>
</dbReference>
<evidence type="ECO:0000313" key="3">
    <source>
        <dbReference type="EMBL" id="KFG34160.1"/>
    </source>
</evidence>
<evidence type="ECO:0000256" key="2">
    <source>
        <dbReference type="SAM" id="SignalP"/>
    </source>
</evidence>
<proteinExistence type="predicted"/>
<feature type="chain" id="PRO_5001808510" description="Transmembrane protein" evidence="2">
    <location>
        <begin position="42"/>
        <end position="224"/>
    </location>
</feature>
<name>A0A086JPU2_TOXGO</name>
<evidence type="ECO:0000256" key="1">
    <source>
        <dbReference type="SAM" id="MobiDB-lite"/>
    </source>
</evidence>
<feature type="region of interest" description="Disordered" evidence="1">
    <location>
        <begin position="41"/>
        <end position="136"/>
    </location>
</feature>
<organism evidence="3 4">
    <name type="scientific">Toxoplasma gondii GAB2-2007-GAL-DOM2</name>
    <dbReference type="NCBI Taxonomy" id="1130820"/>
    <lineage>
        <taxon>Eukaryota</taxon>
        <taxon>Sar</taxon>
        <taxon>Alveolata</taxon>
        <taxon>Apicomplexa</taxon>
        <taxon>Conoidasida</taxon>
        <taxon>Coccidia</taxon>
        <taxon>Eucoccidiorida</taxon>
        <taxon>Eimeriorina</taxon>
        <taxon>Sarcocystidae</taxon>
        <taxon>Toxoplasma</taxon>
    </lineage>
</organism>
<protein>
    <recommendedName>
        <fullName evidence="5">Transmembrane protein</fullName>
    </recommendedName>
</protein>
<feature type="region of interest" description="Disordered" evidence="1">
    <location>
        <begin position="154"/>
        <end position="196"/>
    </location>
</feature>
<feature type="compositionally biased region" description="Basic and acidic residues" evidence="1">
    <location>
        <begin position="107"/>
        <end position="120"/>
    </location>
</feature>
<dbReference type="AlphaFoldDB" id="A0A086JPU2"/>
<accession>A0A086JPU2</accession>
<evidence type="ECO:0000313" key="4">
    <source>
        <dbReference type="Proteomes" id="UP000028837"/>
    </source>
</evidence>
<sequence>MKRRKLSSSSALRSSLPSATRALLNLCFLVLVLLLPTSSTSQRALPSLPSGELSEPQLSIASSSPVASPSSLPSSPSSSPAAASSASPASSASVSSFLVRSGPTQREAGEEADRREEDGARGGSPSRALPEGPLLVSGSSHTLLAATEQIVPSMKRSSRLLRQAQPEAEEHEKGENEKGEHEKRTASPDGIFLTSFGADISPSHLQIHTVFSREGDGEAGEQAL</sequence>
<dbReference type="VEuPathDB" id="ToxoDB:TGDOM2_260290"/>
<keyword evidence="2" id="KW-0732">Signal</keyword>
<dbReference type="Proteomes" id="UP000028837">
    <property type="component" value="Unassembled WGS sequence"/>
</dbReference>
<comment type="caution">
    <text evidence="3">The sequence shown here is derived from an EMBL/GenBank/DDBJ whole genome shotgun (WGS) entry which is preliminary data.</text>
</comment>
<gene>
    <name evidence="3" type="ORF">TGDOM2_260290</name>
</gene>
<feature type="signal peptide" evidence="2">
    <location>
        <begin position="1"/>
        <end position="41"/>
    </location>
</feature>